<dbReference type="RefSeq" id="WP_007270162.1">
    <property type="nucleotide sequence ID" value="NZ_AOCK01000002.1"/>
</dbReference>
<evidence type="ECO:0000256" key="1">
    <source>
        <dbReference type="SAM" id="MobiDB-lite"/>
    </source>
</evidence>
<feature type="region of interest" description="Disordered" evidence="1">
    <location>
        <begin position="452"/>
        <end position="472"/>
    </location>
</feature>
<keyword evidence="2" id="KW-1133">Transmembrane helix</keyword>
<feature type="compositionally biased region" description="Polar residues" evidence="1">
    <location>
        <begin position="457"/>
        <end position="472"/>
    </location>
</feature>
<dbReference type="AlphaFoldDB" id="M7MY30"/>
<dbReference type="STRING" id="1276920.ADIAG_00958"/>
<keyword evidence="2" id="KW-0472">Membrane</keyword>
<dbReference type="Proteomes" id="UP000012015">
    <property type="component" value="Unassembled WGS sequence"/>
</dbReference>
<evidence type="ECO:0000256" key="2">
    <source>
        <dbReference type="SAM" id="Phobius"/>
    </source>
</evidence>
<dbReference type="eggNOG" id="COG4932">
    <property type="taxonomic scope" value="Bacteria"/>
</dbReference>
<dbReference type="eggNOG" id="COG1840">
    <property type="taxonomic scope" value="Bacteria"/>
</dbReference>
<evidence type="ECO:0000313" key="4">
    <source>
        <dbReference type="Proteomes" id="UP000012015"/>
    </source>
</evidence>
<comment type="caution">
    <text evidence="3">The sequence shown here is derived from an EMBL/GenBank/DDBJ whole genome shotgun (WGS) entry which is preliminary data.</text>
</comment>
<gene>
    <name evidence="3" type="ORF">ADIAG_00958</name>
</gene>
<sequence length="686" mass="73252">MHQTLARPGDLTSRHTMLRRVLGLVAAAALTISLGVSAVPAIAQPTDAYYDCEHGWTSEFCNEEEPEQAPEQVNPAEYPKPGTVTAGMSILPEAAGWIKAWSSEIEWLLNGVEQPVQRAEDEEFGTDIVGGSRFVVPVSAIGKRLVVRVHMDDVLGKSWVDEFDLGYVKANVFTKAPAPTFSGTTTAGNKLTASAGSWAPKASIAYQWYRNGTPVPGATKQTYTLVAADAGRQIKVRTRATATGVTTVEKFSVERSIAAARFTSAPTPTITGTARVGNSLKVSTRKWAPPPTFGYQWYRNNAVIKGATKSSHTTTAADLNKSLKVRVTAKRSGHPTTTRVSAARKITAGILKTGSKLTVSGTARSGSTISASVKAPAASKSTYQWYKNGKKISKATTKSYKLSSKDVGAKYQVRMSFTRAGYSKLNVNSNSVKIAKPAFSVMFNPKVSGTKKAGSTLKATTGSYSPKPTSHSYQWLRNGKPISKATRSTFKLTASDNGKKISVKVTAKKKNYQSKSATSGAVSIPVPVKTVMSDNGTYRVGKDVNPGLYKATGNGKGCYWARTSGFSGSFKQIKANYFGTANTYVRIVSGDKGFTTSGCGKWTTVNSSGAKASKITKDGTYRVGIDIKPGRYIGKGSSSCYWATYSDFTGDFKNLITNDFTAGRLVIDVPATAKGFEVSGCGTLTH</sequence>
<feature type="transmembrane region" description="Helical" evidence="2">
    <location>
        <begin position="21"/>
        <end position="43"/>
    </location>
</feature>
<dbReference type="EMBL" id="AOCK01000002">
    <property type="protein sequence ID" value="EMQ99855.1"/>
    <property type="molecule type" value="Genomic_DNA"/>
</dbReference>
<accession>M7MY30</accession>
<organism evidence="3 4">
    <name type="scientific">Paeniglutamicibacter gangotriensis Lz1y</name>
    <dbReference type="NCBI Taxonomy" id="1276920"/>
    <lineage>
        <taxon>Bacteria</taxon>
        <taxon>Bacillati</taxon>
        <taxon>Actinomycetota</taxon>
        <taxon>Actinomycetes</taxon>
        <taxon>Micrococcales</taxon>
        <taxon>Micrococcaceae</taxon>
        <taxon>Paeniglutamicibacter</taxon>
    </lineage>
</organism>
<reference evidence="3 4" key="1">
    <citation type="journal article" date="2013" name="Genome Announc.">
        <title>Draft Genome Sequence of Arthrobacter gangotriensis Strain Lz1yT, Isolated from a Penguin Rookery Soil Sample Collected in Antarctica, near the Indian Station Dakshin Gangotri.</title>
        <authorList>
            <person name="Shivaji S."/>
            <person name="Ara S."/>
            <person name="Bandi S."/>
            <person name="Singh A."/>
            <person name="Kumar Pinnaka A."/>
        </authorList>
    </citation>
    <scope>NUCLEOTIDE SEQUENCE [LARGE SCALE GENOMIC DNA]</scope>
    <source>
        <strain evidence="3 4">Lz1y</strain>
    </source>
</reference>
<dbReference type="Gene3D" id="2.60.40.2700">
    <property type="match status" value="4"/>
</dbReference>
<evidence type="ECO:0000313" key="3">
    <source>
        <dbReference type="EMBL" id="EMQ99855.1"/>
    </source>
</evidence>
<name>M7MY30_9MICC</name>
<keyword evidence="4" id="KW-1185">Reference proteome</keyword>
<protein>
    <recommendedName>
        <fullName evidence="5">Ig-like domain-containing protein</fullName>
    </recommendedName>
</protein>
<proteinExistence type="predicted"/>
<evidence type="ECO:0008006" key="5">
    <source>
        <dbReference type="Google" id="ProtNLM"/>
    </source>
</evidence>
<keyword evidence="2" id="KW-0812">Transmembrane</keyword>
<dbReference type="PATRIC" id="fig|1276920.7.peg.961"/>